<evidence type="ECO:0000313" key="4">
    <source>
        <dbReference type="EMBL" id="QEC61361.1"/>
    </source>
</evidence>
<dbReference type="EMBL" id="CP042436">
    <property type="protein sequence ID" value="QEC61361.1"/>
    <property type="molecule type" value="Genomic_DNA"/>
</dbReference>
<accession>A0A5B8USK0</accession>
<sequence length="189" mass="21707">MPSLVVIGGPNGSGKTTLTSYLIQKGTIKSDVINPDEIAYKEFGDYGFHVKAARIALERRKQAVEKKVDFAFETTFSGNSEVNEIIAAKSAGYKTILYYVALESMLDNLTRVEERTTNLGHHVEREDIIRRHDKSRINLLKHITLFDKAYLFDNSDTERSRVAIFEKGILRWLNEKLLNHPFYNELLRK</sequence>
<protein>
    <submittedName>
        <fullName evidence="4">ATP-binding cassette domain-containing protein</fullName>
    </submittedName>
</protein>
<keyword evidence="1" id="KW-0547">Nucleotide-binding</keyword>
<dbReference type="InterPro" id="IPR027417">
    <property type="entry name" value="P-loop_NTPase"/>
</dbReference>
<keyword evidence="2 4" id="KW-0067">ATP-binding</keyword>
<name>A0A5B8USK0_9SPHI</name>
<dbReference type="SUPFAM" id="SSF52540">
    <property type="entry name" value="P-loop containing nucleoside triphosphate hydrolases"/>
    <property type="match status" value="1"/>
</dbReference>
<dbReference type="Proteomes" id="UP000321479">
    <property type="component" value="Chromosome"/>
</dbReference>
<keyword evidence="5" id="KW-1185">Reference proteome</keyword>
<reference evidence="4 5" key="1">
    <citation type="journal article" date="2017" name="Curr. Microbiol.">
        <title>Mucilaginibacter ginsenosidivorans sp. nov., Isolated from Soil of Ginseng Field.</title>
        <authorList>
            <person name="Kim M.M."/>
            <person name="Siddiqi M.Z."/>
            <person name="Im W.T."/>
        </authorList>
    </citation>
    <scope>NUCLEOTIDE SEQUENCE [LARGE SCALE GENOMIC DNA]</scope>
    <source>
        <strain evidence="4 5">Gsoil 3017</strain>
    </source>
</reference>
<dbReference type="PANTHER" id="PTHR39206">
    <property type="entry name" value="SLL8004 PROTEIN"/>
    <property type="match status" value="1"/>
</dbReference>
<proteinExistence type="predicted"/>
<organism evidence="4 5">
    <name type="scientific">Mucilaginibacter ginsenosidivorans</name>
    <dbReference type="NCBI Taxonomy" id="398053"/>
    <lineage>
        <taxon>Bacteria</taxon>
        <taxon>Pseudomonadati</taxon>
        <taxon>Bacteroidota</taxon>
        <taxon>Sphingobacteriia</taxon>
        <taxon>Sphingobacteriales</taxon>
        <taxon>Sphingobacteriaceae</taxon>
        <taxon>Mucilaginibacter</taxon>
    </lineage>
</organism>
<dbReference type="OrthoDB" id="9791543at2"/>
<evidence type="ECO:0000256" key="1">
    <source>
        <dbReference type="ARBA" id="ARBA00022741"/>
    </source>
</evidence>
<dbReference type="KEGG" id="mgin:FRZ54_01775"/>
<dbReference type="PANTHER" id="PTHR39206:SF1">
    <property type="entry name" value="SLL8004 PROTEIN"/>
    <property type="match status" value="1"/>
</dbReference>
<evidence type="ECO:0000313" key="5">
    <source>
        <dbReference type="Proteomes" id="UP000321479"/>
    </source>
</evidence>
<dbReference type="RefSeq" id="WP_147029939.1">
    <property type="nucleotide sequence ID" value="NZ_CP042436.1"/>
</dbReference>
<gene>
    <name evidence="4" type="ORF">FRZ54_01775</name>
</gene>
<dbReference type="AlphaFoldDB" id="A0A5B8USK0"/>
<evidence type="ECO:0000259" key="3">
    <source>
        <dbReference type="Pfam" id="PF06414"/>
    </source>
</evidence>
<dbReference type="GO" id="GO:0016301">
    <property type="term" value="F:kinase activity"/>
    <property type="evidence" value="ECO:0007669"/>
    <property type="project" value="InterPro"/>
</dbReference>
<dbReference type="InterPro" id="IPR010488">
    <property type="entry name" value="Zeta_toxin_domain"/>
</dbReference>
<dbReference type="Gene3D" id="3.40.50.300">
    <property type="entry name" value="P-loop containing nucleotide triphosphate hydrolases"/>
    <property type="match status" value="1"/>
</dbReference>
<feature type="domain" description="Zeta toxin" evidence="3">
    <location>
        <begin position="2"/>
        <end position="153"/>
    </location>
</feature>
<dbReference type="Pfam" id="PF06414">
    <property type="entry name" value="Zeta_toxin"/>
    <property type="match status" value="1"/>
</dbReference>
<evidence type="ECO:0000256" key="2">
    <source>
        <dbReference type="ARBA" id="ARBA00022840"/>
    </source>
</evidence>
<dbReference type="GO" id="GO:0005524">
    <property type="term" value="F:ATP binding"/>
    <property type="evidence" value="ECO:0007669"/>
    <property type="project" value="UniProtKB-KW"/>
</dbReference>